<dbReference type="Proteomes" id="UP000248057">
    <property type="component" value="Unassembled WGS sequence"/>
</dbReference>
<feature type="compositionally biased region" description="Basic and acidic residues" evidence="1">
    <location>
        <begin position="50"/>
        <end position="64"/>
    </location>
</feature>
<evidence type="ECO:0000313" key="2">
    <source>
        <dbReference type="EMBL" id="PXX46363.1"/>
    </source>
</evidence>
<protein>
    <submittedName>
        <fullName evidence="2">Uncharacterized protein</fullName>
    </submittedName>
</protein>
<organism evidence="2 3">
    <name type="scientific">Hungatella effluvii</name>
    <dbReference type="NCBI Taxonomy" id="1096246"/>
    <lineage>
        <taxon>Bacteria</taxon>
        <taxon>Bacillati</taxon>
        <taxon>Bacillota</taxon>
        <taxon>Clostridia</taxon>
        <taxon>Lachnospirales</taxon>
        <taxon>Lachnospiraceae</taxon>
        <taxon>Hungatella</taxon>
    </lineage>
</organism>
<evidence type="ECO:0000313" key="3">
    <source>
        <dbReference type="Proteomes" id="UP000248057"/>
    </source>
</evidence>
<evidence type="ECO:0000256" key="1">
    <source>
        <dbReference type="SAM" id="MobiDB-lite"/>
    </source>
</evidence>
<sequence>MRKFIVAGNGKKREVAVFVVMMAVILSACSPAETKTAENSVEQSLSIDAAETKSQESSVEKPEDSPIIVTEAPEETLTMEESTGELSEDALEVKSITEVFCTAYFERNIDEIKKYLASSYEDVIRVLDSTDEISDISIKGLAAIKEAKIGDIYPVYCEFKPNAQSDTFQYLTIEFIKQEDGWKVQAYGLEL</sequence>
<feature type="region of interest" description="Disordered" evidence="1">
    <location>
        <begin position="40"/>
        <end position="67"/>
    </location>
</feature>
<gene>
    <name evidence="2" type="ORF">DFR60_1202</name>
</gene>
<name>A0A2V3XYC2_9FIRM</name>
<proteinExistence type="predicted"/>
<dbReference type="GeneID" id="86064354"/>
<accession>A0A2V3XYC2</accession>
<dbReference type="EMBL" id="QJKD01000020">
    <property type="protein sequence ID" value="PXX46363.1"/>
    <property type="molecule type" value="Genomic_DNA"/>
</dbReference>
<keyword evidence="3" id="KW-1185">Reference proteome</keyword>
<comment type="caution">
    <text evidence="2">The sequence shown here is derived from an EMBL/GenBank/DDBJ whole genome shotgun (WGS) entry which is preliminary data.</text>
</comment>
<dbReference type="RefSeq" id="WP_110325656.1">
    <property type="nucleotide sequence ID" value="NZ_JAQETU010000008.1"/>
</dbReference>
<dbReference type="AlphaFoldDB" id="A0A2V3XYC2"/>
<dbReference type="PROSITE" id="PS51257">
    <property type="entry name" value="PROKAR_LIPOPROTEIN"/>
    <property type="match status" value="1"/>
</dbReference>
<reference evidence="2 3" key="1">
    <citation type="submission" date="2018-05" db="EMBL/GenBank/DDBJ databases">
        <title>Genomic Encyclopedia of Type Strains, Phase IV (KMG-IV): sequencing the most valuable type-strain genomes for metagenomic binning, comparative biology and taxonomic classification.</title>
        <authorList>
            <person name="Goeker M."/>
        </authorList>
    </citation>
    <scope>NUCLEOTIDE SEQUENCE [LARGE SCALE GENOMIC DNA]</scope>
    <source>
        <strain evidence="2 3">DSM 24995</strain>
    </source>
</reference>